<dbReference type="Gene3D" id="1.25.40.820">
    <property type="match status" value="1"/>
</dbReference>
<evidence type="ECO:0000256" key="1">
    <source>
        <dbReference type="ARBA" id="ARBA00004123"/>
    </source>
</evidence>
<reference evidence="14 15" key="1">
    <citation type="journal article" date="2024" name="BMC Genomics">
        <title>De novo assembly and annotation of Popillia japonica's genome with initial clues to its potential as an invasive pest.</title>
        <authorList>
            <person name="Cucini C."/>
            <person name="Boschi S."/>
            <person name="Funari R."/>
            <person name="Cardaioli E."/>
            <person name="Iannotti N."/>
            <person name="Marturano G."/>
            <person name="Paoli F."/>
            <person name="Bruttini M."/>
            <person name="Carapelli A."/>
            <person name="Frati F."/>
            <person name="Nardi F."/>
        </authorList>
    </citation>
    <scope>NUCLEOTIDE SEQUENCE [LARGE SCALE GENOMIC DNA]</scope>
    <source>
        <strain evidence="14">DMR45628</strain>
    </source>
</reference>
<evidence type="ECO:0000256" key="3">
    <source>
        <dbReference type="ARBA" id="ARBA00022723"/>
    </source>
</evidence>
<comment type="catalytic activity">
    <reaction evidence="10 12">
        <text>O-phospho-L-threonyl-[protein] + H2O = L-threonyl-[protein] + phosphate</text>
        <dbReference type="Rhea" id="RHEA:47004"/>
        <dbReference type="Rhea" id="RHEA-COMP:11060"/>
        <dbReference type="Rhea" id="RHEA-COMP:11605"/>
        <dbReference type="ChEBI" id="CHEBI:15377"/>
        <dbReference type="ChEBI" id="CHEBI:30013"/>
        <dbReference type="ChEBI" id="CHEBI:43474"/>
        <dbReference type="ChEBI" id="CHEBI:61977"/>
        <dbReference type="EC" id="3.1.3.16"/>
    </reaction>
</comment>
<comment type="function">
    <text evidence="12">Putative RNA polymerase II subunit B1 C-terminal domain (CTD) phosphatase involved in RNA polymerase II transcription regulation.</text>
</comment>
<dbReference type="PANTHER" id="PTHR14732">
    <property type="entry name" value="RNA POLYMERASE II SUBUNIT B1 CTD PHOSPHATASE RPAP2-RELATED"/>
    <property type="match status" value="1"/>
</dbReference>
<keyword evidence="6 12" id="KW-0862">Zinc</keyword>
<evidence type="ECO:0000256" key="7">
    <source>
        <dbReference type="ARBA" id="ARBA00022912"/>
    </source>
</evidence>
<dbReference type="Pfam" id="PF04181">
    <property type="entry name" value="RPAP2_Rtr1"/>
    <property type="match status" value="1"/>
</dbReference>
<dbReference type="EC" id="3.1.3.16" evidence="12"/>
<keyword evidence="7 12" id="KW-0904">Protein phosphatase</keyword>
<dbReference type="EMBL" id="JASPKY010000395">
    <property type="protein sequence ID" value="KAK9702344.1"/>
    <property type="molecule type" value="Genomic_DNA"/>
</dbReference>
<dbReference type="Proteomes" id="UP001458880">
    <property type="component" value="Unassembled WGS sequence"/>
</dbReference>
<evidence type="ECO:0000256" key="10">
    <source>
        <dbReference type="ARBA" id="ARBA00048336"/>
    </source>
</evidence>
<dbReference type="AlphaFoldDB" id="A0AAW1JGE5"/>
<proteinExistence type="inferred from homology"/>
<evidence type="ECO:0000256" key="11">
    <source>
        <dbReference type="PROSITE-ProRule" id="PRU00812"/>
    </source>
</evidence>
<gene>
    <name evidence="14" type="ORF">QE152_g30023</name>
</gene>
<name>A0AAW1JGE5_POPJA</name>
<dbReference type="GO" id="GO:0043175">
    <property type="term" value="F:RNA polymerase core enzyme binding"/>
    <property type="evidence" value="ECO:0007669"/>
    <property type="project" value="UniProtKB-UniRule"/>
</dbReference>
<comment type="catalytic activity">
    <reaction evidence="9 12">
        <text>O-phospho-L-seryl-[protein] + H2O = L-seryl-[protein] + phosphate</text>
        <dbReference type="Rhea" id="RHEA:20629"/>
        <dbReference type="Rhea" id="RHEA-COMP:9863"/>
        <dbReference type="Rhea" id="RHEA-COMP:11604"/>
        <dbReference type="ChEBI" id="CHEBI:15377"/>
        <dbReference type="ChEBI" id="CHEBI:29999"/>
        <dbReference type="ChEBI" id="CHEBI:43474"/>
        <dbReference type="ChEBI" id="CHEBI:83421"/>
        <dbReference type="EC" id="3.1.3.16"/>
    </reaction>
</comment>
<dbReference type="GO" id="GO:0008420">
    <property type="term" value="F:RNA polymerase II CTD heptapeptide repeat phosphatase activity"/>
    <property type="evidence" value="ECO:0007669"/>
    <property type="project" value="UniProtKB-UniRule"/>
</dbReference>
<sequence length="654" mass="75430">MEDSTEQYIQISQNPGKSSNNISSKISNEVLATAQRKKECEDYAMKIVMFLLDGKLQPEIFLKCLKYINQDYYQDVVEERALSKLCGYPICGKKIPEMPKQKYFISTKVNKVYDISERKNYCSNSCYQGSLFVKEQIDLRPLWLRNYKEIPDCKLMSTTLVCSPGKEMDYGIVKVSPDPPQFTSIIQFTQLSLEEVGKSEKPSKNSKCNINFRKTQKLPLLNVIKENIVDTSESESGKNDYEIEKCNDEIDKIKVLVADAQGNEGCSDTSKIFTKDEKLKHLIAKLKTNNESKTRLIDPVPMKIDNTKHPLVDNNTSKQKKATVKSKEDVVLRNSENIFHSIKEDLLSNIKKSFKEWITLDSFIYLYGEEKIKEILSENKMGQYFDKLNVSSLQVPQKLKYMNICKRLHMQELAEERFHNDTVGHTLKPLPNFKQLKEEVQTLDLKVKSFYKGTLYEQADTNFPTIPVKEKQNIGEESTVLPMVDVLAQNALRRKVFLTSLNKSAKKLIEELGLDESHILLCVQDLVKTFKLQAHNCVFKPNFWLPIALMLIKILSIKYTTIQIHLEEMKSVEYSTLMLSKYAGIEETMEEIYMLFKNVDKFVENAGAISHAMMRACFPSAKIPLCLSRVDHKCSNIQYKRWIFLVIREIGRSP</sequence>
<evidence type="ECO:0000256" key="12">
    <source>
        <dbReference type="RuleBase" id="RU367080"/>
    </source>
</evidence>
<dbReference type="PANTHER" id="PTHR14732:SF0">
    <property type="entry name" value="RNA POLYMERASE II SUBUNIT B1 CTD PHOSPHATASE RPAP2-RELATED"/>
    <property type="match status" value="1"/>
</dbReference>
<keyword evidence="5 12" id="KW-0378">Hydrolase</keyword>
<evidence type="ECO:0000256" key="2">
    <source>
        <dbReference type="ARBA" id="ARBA00005676"/>
    </source>
</evidence>
<keyword evidence="3 12" id="KW-0479">Metal-binding</keyword>
<dbReference type="GO" id="GO:0005737">
    <property type="term" value="C:cytoplasm"/>
    <property type="evidence" value="ECO:0007669"/>
    <property type="project" value="TreeGrafter"/>
</dbReference>
<accession>A0AAW1JGE5</accession>
<evidence type="ECO:0000256" key="6">
    <source>
        <dbReference type="ARBA" id="ARBA00022833"/>
    </source>
</evidence>
<dbReference type="PROSITE" id="PS51479">
    <property type="entry name" value="ZF_RTR1"/>
    <property type="match status" value="1"/>
</dbReference>
<protein>
    <recommendedName>
        <fullName evidence="12">RNA polymerase II subunit B1 CTD phosphatase RPAP2 homolog</fullName>
        <ecNumber evidence="12">3.1.3.16</ecNumber>
    </recommendedName>
</protein>
<dbReference type="GO" id="GO:0005634">
    <property type="term" value="C:nucleus"/>
    <property type="evidence" value="ECO:0007669"/>
    <property type="project" value="UniProtKB-SubCell"/>
</dbReference>
<evidence type="ECO:0000256" key="9">
    <source>
        <dbReference type="ARBA" id="ARBA00047761"/>
    </source>
</evidence>
<dbReference type="GO" id="GO:0008270">
    <property type="term" value="F:zinc ion binding"/>
    <property type="evidence" value="ECO:0007669"/>
    <property type="project" value="UniProtKB-KW"/>
</dbReference>
<dbReference type="InterPro" id="IPR039693">
    <property type="entry name" value="Rtr1/RPAP2"/>
</dbReference>
<keyword evidence="15" id="KW-1185">Reference proteome</keyword>
<keyword evidence="4 12" id="KW-0863">Zinc-finger</keyword>
<evidence type="ECO:0000256" key="5">
    <source>
        <dbReference type="ARBA" id="ARBA00022801"/>
    </source>
</evidence>
<feature type="domain" description="RTR1-type" evidence="13">
    <location>
        <begin position="63"/>
        <end position="146"/>
    </location>
</feature>
<evidence type="ECO:0000256" key="8">
    <source>
        <dbReference type="ARBA" id="ARBA00023242"/>
    </source>
</evidence>
<comment type="similarity">
    <text evidence="2 11 12">Belongs to the RPAP2 family.</text>
</comment>
<evidence type="ECO:0000259" key="13">
    <source>
        <dbReference type="PROSITE" id="PS51479"/>
    </source>
</evidence>
<dbReference type="InterPro" id="IPR038534">
    <property type="entry name" value="Rtr1/RPAP2_sf"/>
</dbReference>
<keyword evidence="8 12" id="KW-0539">Nucleus</keyword>
<comment type="subcellular location">
    <subcellularLocation>
        <location evidence="1 12">Nucleus</location>
    </subcellularLocation>
</comment>
<evidence type="ECO:0000313" key="14">
    <source>
        <dbReference type="EMBL" id="KAK9702344.1"/>
    </source>
</evidence>
<evidence type="ECO:0000256" key="4">
    <source>
        <dbReference type="ARBA" id="ARBA00022771"/>
    </source>
</evidence>
<comment type="caution">
    <text evidence="14">The sequence shown here is derived from an EMBL/GenBank/DDBJ whole genome shotgun (WGS) entry which is preliminary data.</text>
</comment>
<evidence type="ECO:0000313" key="15">
    <source>
        <dbReference type="Proteomes" id="UP001458880"/>
    </source>
</evidence>
<dbReference type="InterPro" id="IPR007308">
    <property type="entry name" value="Rtr1/RPAP2_dom"/>
</dbReference>
<organism evidence="14 15">
    <name type="scientific">Popillia japonica</name>
    <name type="common">Japanese beetle</name>
    <dbReference type="NCBI Taxonomy" id="7064"/>
    <lineage>
        <taxon>Eukaryota</taxon>
        <taxon>Metazoa</taxon>
        <taxon>Ecdysozoa</taxon>
        <taxon>Arthropoda</taxon>
        <taxon>Hexapoda</taxon>
        <taxon>Insecta</taxon>
        <taxon>Pterygota</taxon>
        <taxon>Neoptera</taxon>
        <taxon>Endopterygota</taxon>
        <taxon>Coleoptera</taxon>
        <taxon>Polyphaga</taxon>
        <taxon>Scarabaeiformia</taxon>
        <taxon>Scarabaeidae</taxon>
        <taxon>Rutelinae</taxon>
        <taxon>Popillia</taxon>
    </lineage>
</organism>